<keyword evidence="2" id="KW-0378">Hydrolase</keyword>
<evidence type="ECO:0000256" key="3">
    <source>
        <dbReference type="SAM" id="SignalP"/>
    </source>
</evidence>
<dbReference type="Gene3D" id="3.10.450.30">
    <property type="entry name" value="Microbial ribonucleases"/>
    <property type="match status" value="3"/>
</dbReference>
<evidence type="ECO:0000256" key="1">
    <source>
        <dbReference type="ARBA" id="ARBA00022722"/>
    </source>
</evidence>
<dbReference type="InterPro" id="IPR016191">
    <property type="entry name" value="Ribonuclease/ribotoxin"/>
</dbReference>
<name>A0A2S4PMD4_9PEZI</name>
<evidence type="ECO:0000313" key="4">
    <source>
        <dbReference type="EMBL" id="POS83161.1"/>
    </source>
</evidence>
<dbReference type="GO" id="GO:0004521">
    <property type="term" value="F:RNA endonuclease activity"/>
    <property type="evidence" value="ECO:0007669"/>
    <property type="project" value="InterPro"/>
</dbReference>
<keyword evidence="5" id="KW-1185">Reference proteome</keyword>
<feature type="chain" id="PRO_5015653158" evidence="3">
    <location>
        <begin position="20"/>
        <end position="495"/>
    </location>
</feature>
<evidence type="ECO:0000313" key="5">
    <source>
        <dbReference type="Proteomes" id="UP000237438"/>
    </source>
</evidence>
<evidence type="ECO:0000256" key="2">
    <source>
        <dbReference type="ARBA" id="ARBA00022801"/>
    </source>
</evidence>
<dbReference type="GO" id="GO:0003723">
    <property type="term" value="F:RNA binding"/>
    <property type="evidence" value="ECO:0007669"/>
    <property type="project" value="InterPro"/>
</dbReference>
<dbReference type="Pfam" id="PF00545">
    <property type="entry name" value="Ribonuclease"/>
    <property type="match status" value="1"/>
</dbReference>
<dbReference type="AlphaFoldDB" id="A0A2S4PMD4"/>
<sequence>MRIVAIFLILNIQLGHIFATNPNPLVFPTQTNHDPEGYECGNFFFTDPEINEALLIAKASVDKGYKYPQIYQGKLYRDAKIKQYFLWPIRKGSQIPPKNKVHMTTFRVVFTRDSDKVVDVIAKVTTDDYVKCIRRGSSHIEPSHSEPVIPNGYLCGHKFFTDEILRQSHTIALNSVHGKTKRPFPYIGQLYPKDSGHLMWPITRTNKIQESGKVHITTYYLILKNEGDFVDVVIRGYSNNFLRCIRSRQPPKAPESDPHSKLFVPPPKSGFLCGKTFFDDKVLEESVKTQAGNENRGQYPIEYSGHPYYVQCLIWPLMKDGSLYKKGMKGPYRLVLKPDYKVMSVAIWAEGKLIACDRKTMKGKKEHDTSDYHCFKQRFTHEKLVKAAEEACAKLNEAVKNFYPAKYEGPEYKLKGPYYTYPVFLKGSFIHRNVGLARVVINTNCEVVGALTTLKLLHDKSLKRLVRCHRIEDGPLPAGFFGANAVTVLESRISF</sequence>
<keyword evidence="3" id="KW-0732">Signal</keyword>
<comment type="caution">
    <text evidence="4">The sequence shown here is derived from an EMBL/GenBank/DDBJ whole genome shotgun (WGS) entry which is preliminary data.</text>
</comment>
<dbReference type="InterPro" id="IPR000026">
    <property type="entry name" value="N1-like"/>
</dbReference>
<feature type="signal peptide" evidence="3">
    <location>
        <begin position="1"/>
        <end position="19"/>
    </location>
</feature>
<keyword evidence="1" id="KW-0540">Nuclease</keyword>
<accession>A0A2S4PMD4</accession>
<dbReference type="GO" id="GO:0016787">
    <property type="term" value="F:hydrolase activity"/>
    <property type="evidence" value="ECO:0007669"/>
    <property type="project" value="UniProtKB-KW"/>
</dbReference>
<gene>
    <name evidence="4" type="ORF">EPUL_005012</name>
</gene>
<dbReference type="EMBL" id="PEDP01001839">
    <property type="protein sequence ID" value="POS83161.1"/>
    <property type="molecule type" value="Genomic_DNA"/>
</dbReference>
<organism evidence="4 5">
    <name type="scientific">Erysiphe pulchra</name>
    <dbReference type="NCBI Taxonomy" id="225359"/>
    <lineage>
        <taxon>Eukaryota</taxon>
        <taxon>Fungi</taxon>
        <taxon>Dikarya</taxon>
        <taxon>Ascomycota</taxon>
        <taxon>Pezizomycotina</taxon>
        <taxon>Leotiomycetes</taxon>
        <taxon>Erysiphales</taxon>
        <taxon>Erysiphaceae</taxon>
        <taxon>Erysiphe</taxon>
    </lineage>
</organism>
<proteinExistence type="predicted"/>
<dbReference type="Proteomes" id="UP000237438">
    <property type="component" value="Unassembled WGS sequence"/>
</dbReference>
<protein>
    <submittedName>
        <fullName evidence="4">Uncharacterized protein</fullName>
    </submittedName>
</protein>
<dbReference type="OrthoDB" id="5425539at2759"/>
<dbReference type="SMR" id="A0A2S4PMD4"/>
<dbReference type="SUPFAM" id="SSF53933">
    <property type="entry name" value="Microbial ribonucleases"/>
    <property type="match status" value="2"/>
</dbReference>
<reference evidence="4 5" key="1">
    <citation type="submission" date="2017-10" db="EMBL/GenBank/DDBJ databases">
        <title>Development of genomic resources for the powdery mildew, Erysiphe pulchra.</title>
        <authorList>
            <person name="Wadl P.A."/>
            <person name="Mack B.M."/>
            <person name="Moore G."/>
            <person name="Beltz S.B."/>
        </authorList>
    </citation>
    <scope>NUCLEOTIDE SEQUENCE [LARGE SCALE GENOMIC DNA]</scope>
    <source>
        <strain evidence="4">Cflorida</strain>
    </source>
</reference>